<dbReference type="RefSeq" id="WP_114615346.1">
    <property type="nucleotide sequence ID" value="NZ_PPTO01000005.1"/>
</dbReference>
<feature type="transmembrane region" description="Helical" evidence="2">
    <location>
        <begin position="89"/>
        <end position="113"/>
    </location>
</feature>
<feature type="transmembrane region" description="Helical" evidence="2">
    <location>
        <begin position="46"/>
        <end position="68"/>
    </location>
</feature>
<dbReference type="EMBL" id="PPTO01000005">
    <property type="protein sequence ID" value="RDB59398.1"/>
    <property type="molecule type" value="Genomic_DNA"/>
</dbReference>
<protein>
    <submittedName>
        <fullName evidence="3">Uncharacterized protein</fullName>
    </submittedName>
</protein>
<dbReference type="Proteomes" id="UP000253975">
    <property type="component" value="Unassembled WGS sequence"/>
</dbReference>
<name>A0A369LMU3_9ACTN</name>
<feature type="transmembrane region" description="Helical" evidence="2">
    <location>
        <begin position="133"/>
        <end position="153"/>
    </location>
</feature>
<comment type="caution">
    <text evidence="3">The sequence shown here is derived from an EMBL/GenBank/DDBJ whole genome shotgun (WGS) entry which is preliminary data.</text>
</comment>
<reference evidence="3 4" key="1">
    <citation type="journal article" date="2018" name="Elife">
        <title>Discovery and characterization of a prevalent human gut bacterial enzyme sufficient for the inactivation of a family of plant toxins.</title>
        <authorList>
            <person name="Koppel N."/>
            <person name="Bisanz J.E."/>
            <person name="Pandelia M.E."/>
            <person name="Turnbaugh P.J."/>
            <person name="Balskus E.P."/>
        </authorList>
    </citation>
    <scope>NUCLEOTIDE SEQUENCE [LARGE SCALE GENOMIC DNA]</scope>
    <source>
        <strain evidence="3 4">OB21 GAM31</strain>
    </source>
</reference>
<sequence>MPQPSSPAPKSKIDNLPAIKNWKPAPIFSVLGLLASVVVWNNLASYVGEPLACAIQAIVVIIYVLVFYRSYFTEKPRIASSKGISFLNYAIVFHTTASIGDIIGVLCVASVIFGVFLNRNLKRSHDEEDPWTGISYIVAIVFFLALVGFTTWYEGIPHIIANGDGTYKMTQPAANSTQDSSSSTAHQSQENTLQRLTIPGTNSQITISGEWKYLTRNNSDKSLNDGLVLIPPSTGKYAGLLVYATDMSQYVNEYINQYGENPNVEIIDKDAVLGQNSVTINSLQNETAELVEINGIEYWKAQAEGTSSDSNLVRKSVSYFCLVGTNLYEYTLFTTDESDETNEALAADLEQIVASASYQ</sequence>
<evidence type="ECO:0000313" key="3">
    <source>
        <dbReference type="EMBL" id="RDB59398.1"/>
    </source>
</evidence>
<keyword evidence="2" id="KW-0472">Membrane</keyword>
<evidence type="ECO:0000313" key="4">
    <source>
        <dbReference type="Proteomes" id="UP000253975"/>
    </source>
</evidence>
<keyword evidence="2" id="KW-1133">Transmembrane helix</keyword>
<feature type="region of interest" description="Disordered" evidence="1">
    <location>
        <begin position="171"/>
        <end position="195"/>
    </location>
</feature>
<dbReference type="AlphaFoldDB" id="A0A369LMU3"/>
<evidence type="ECO:0000256" key="2">
    <source>
        <dbReference type="SAM" id="Phobius"/>
    </source>
</evidence>
<organism evidence="3 4">
    <name type="scientific">Slackia isoflavoniconvertens</name>
    <dbReference type="NCBI Taxonomy" id="572010"/>
    <lineage>
        <taxon>Bacteria</taxon>
        <taxon>Bacillati</taxon>
        <taxon>Actinomycetota</taxon>
        <taxon>Coriobacteriia</taxon>
        <taxon>Eggerthellales</taxon>
        <taxon>Eggerthellaceae</taxon>
        <taxon>Slackia</taxon>
    </lineage>
</organism>
<keyword evidence="2" id="KW-0812">Transmembrane</keyword>
<accession>A0A369LMU3</accession>
<evidence type="ECO:0000256" key="1">
    <source>
        <dbReference type="SAM" id="MobiDB-lite"/>
    </source>
</evidence>
<gene>
    <name evidence="3" type="ORF">C1881_04550</name>
</gene>
<feature type="transmembrane region" description="Helical" evidence="2">
    <location>
        <begin position="21"/>
        <end position="40"/>
    </location>
</feature>
<proteinExistence type="predicted"/>